<name>A0A5C7J4N4_9BACT</name>
<dbReference type="AlphaFoldDB" id="A0A5C7J4N4"/>
<feature type="chain" id="PRO_5023079546" description="Conjugal transfer protein TrbC" evidence="2">
    <location>
        <begin position="45"/>
        <end position="129"/>
    </location>
</feature>
<sequence>MFAIVCVRLFTYKWRSNMRANTKAKLIAFVVTGAQFIYAQPAFAATAGVSNVENFIRSVITVLAGLAGLVATGFFVVGGFSYITSSGNPEHLDRAKRTILYSAIGLAITVGAFVLSNIVTTLATNAFGS</sequence>
<dbReference type="Proteomes" id="UP000321026">
    <property type="component" value="Unassembled WGS sequence"/>
</dbReference>
<keyword evidence="1" id="KW-0472">Membrane</keyword>
<evidence type="ECO:0000313" key="3">
    <source>
        <dbReference type="EMBL" id="TXG75862.1"/>
    </source>
</evidence>
<evidence type="ECO:0008006" key="5">
    <source>
        <dbReference type="Google" id="ProtNLM"/>
    </source>
</evidence>
<evidence type="ECO:0000256" key="1">
    <source>
        <dbReference type="SAM" id="Phobius"/>
    </source>
</evidence>
<comment type="caution">
    <text evidence="3">The sequence shown here is derived from an EMBL/GenBank/DDBJ whole genome shotgun (WGS) entry which is preliminary data.</text>
</comment>
<accession>A0A5C7J4N4</accession>
<evidence type="ECO:0000256" key="2">
    <source>
        <dbReference type="SAM" id="SignalP"/>
    </source>
</evidence>
<dbReference type="InterPro" id="IPR043993">
    <property type="entry name" value="T4SS_pilin"/>
</dbReference>
<feature type="transmembrane region" description="Helical" evidence="1">
    <location>
        <begin position="54"/>
        <end position="77"/>
    </location>
</feature>
<dbReference type="EMBL" id="SSDS01000098">
    <property type="protein sequence ID" value="TXG75862.1"/>
    <property type="molecule type" value="Genomic_DNA"/>
</dbReference>
<keyword evidence="1" id="KW-0812">Transmembrane</keyword>
<feature type="signal peptide" evidence="2">
    <location>
        <begin position="1"/>
        <end position="44"/>
    </location>
</feature>
<proteinExistence type="predicted"/>
<organism evidence="3 4">
    <name type="scientific">Candidatus Dojkabacteria bacterium</name>
    <dbReference type="NCBI Taxonomy" id="2099670"/>
    <lineage>
        <taxon>Bacteria</taxon>
        <taxon>Candidatus Dojkabacteria</taxon>
    </lineage>
</organism>
<dbReference type="Pfam" id="PF18895">
    <property type="entry name" value="T4SS_pilin"/>
    <property type="match status" value="1"/>
</dbReference>
<keyword evidence="2" id="KW-0732">Signal</keyword>
<keyword evidence="1" id="KW-1133">Transmembrane helix</keyword>
<evidence type="ECO:0000313" key="4">
    <source>
        <dbReference type="Proteomes" id="UP000321026"/>
    </source>
</evidence>
<dbReference type="NCBIfam" id="NF045849">
    <property type="entry name" value="ICE_MMCAP2_0565"/>
    <property type="match status" value="1"/>
</dbReference>
<gene>
    <name evidence="3" type="ORF">E6Q11_06305</name>
</gene>
<feature type="transmembrane region" description="Helical" evidence="1">
    <location>
        <begin position="98"/>
        <end position="119"/>
    </location>
</feature>
<protein>
    <recommendedName>
        <fullName evidence="5">Conjugal transfer protein TrbC</fullName>
    </recommendedName>
</protein>
<reference evidence="3 4" key="1">
    <citation type="submission" date="2018-09" db="EMBL/GenBank/DDBJ databases">
        <title>Metagenome Assembled Genomes from an Advanced Water Purification Facility.</title>
        <authorList>
            <person name="Stamps B.W."/>
            <person name="Spear J.R."/>
        </authorList>
    </citation>
    <scope>NUCLEOTIDE SEQUENCE [LARGE SCALE GENOMIC DNA]</scope>
    <source>
        <strain evidence="3">Bin_63_2</strain>
    </source>
</reference>